<keyword evidence="1" id="KW-0620">Polyamine biosynthesis</keyword>
<evidence type="ECO:0000313" key="3">
    <source>
        <dbReference type="Proteomes" id="UP000265540"/>
    </source>
</evidence>
<dbReference type="PANTHER" id="PTHR43317:SF1">
    <property type="entry name" value="THERMOSPERMINE SYNTHASE ACAULIS5"/>
    <property type="match status" value="1"/>
</dbReference>
<proteinExistence type="predicted"/>
<dbReference type="Proteomes" id="UP000265540">
    <property type="component" value="Unassembled WGS sequence"/>
</dbReference>
<dbReference type="CDD" id="cd02440">
    <property type="entry name" value="AdoMet_MTases"/>
    <property type="match status" value="1"/>
</dbReference>
<organism evidence="2 3">
    <name type="scientific">candidate division WWE3 bacterium</name>
    <dbReference type="NCBI Taxonomy" id="2053526"/>
    <lineage>
        <taxon>Bacteria</taxon>
        <taxon>Katanobacteria</taxon>
    </lineage>
</organism>
<sequence length="233" mass="26434">MNIFTGLHGPKILFETESQYNGHIKVIELNNGTRKIRVDNIDQSISHFAPNCSRLYWGKVVDILKENKPDLSNMFILGLGGGTLVHLIHNNFPNVHITSVDIDQVMVDIAKNYFDLDSVPNHRVIVADAMRVVIEPDEFEIPEYSYDGLLVDIYIGEKFPDLGKSGNFIAALKRLIKPGGIIIFNRIYREEHQDDVNIFIDYVSEFFPSVKNLVVAGYTNSDNVLIYAIVNHE</sequence>
<evidence type="ECO:0000256" key="1">
    <source>
        <dbReference type="ARBA" id="ARBA00023115"/>
    </source>
</evidence>
<dbReference type="Gene3D" id="3.40.50.150">
    <property type="entry name" value="Vaccinia Virus protein VP39"/>
    <property type="match status" value="1"/>
</dbReference>
<dbReference type="Pfam" id="PF01564">
    <property type="entry name" value="Spermine_synth"/>
    <property type="match status" value="1"/>
</dbReference>
<keyword evidence="2" id="KW-0808">Transferase</keyword>
<dbReference type="PANTHER" id="PTHR43317">
    <property type="entry name" value="THERMOSPERMINE SYNTHASE ACAULIS5"/>
    <property type="match status" value="1"/>
</dbReference>
<dbReference type="SUPFAM" id="SSF53335">
    <property type="entry name" value="S-adenosyl-L-methionine-dependent methyltransferases"/>
    <property type="match status" value="1"/>
</dbReference>
<dbReference type="AlphaFoldDB" id="A0A3A4ZE31"/>
<accession>A0A3A4ZE31</accession>
<comment type="caution">
    <text evidence="2">The sequence shown here is derived from an EMBL/GenBank/DDBJ whole genome shotgun (WGS) entry which is preliminary data.</text>
</comment>
<dbReference type="GO" id="GO:0008168">
    <property type="term" value="F:methyltransferase activity"/>
    <property type="evidence" value="ECO:0007669"/>
    <property type="project" value="UniProtKB-KW"/>
</dbReference>
<name>A0A3A4ZE31_UNCKA</name>
<dbReference type="GO" id="GO:0006596">
    <property type="term" value="P:polyamine biosynthetic process"/>
    <property type="evidence" value="ECO:0007669"/>
    <property type="project" value="UniProtKB-KW"/>
</dbReference>
<dbReference type="EMBL" id="QZJF01000011">
    <property type="protein sequence ID" value="RJR27461.1"/>
    <property type="molecule type" value="Genomic_DNA"/>
</dbReference>
<evidence type="ECO:0000313" key="2">
    <source>
        <dbReference type="EMBL" id="RJR27461.1"/>
    </source>
</evidence>
<protein>
    <submittedName>
        <fullName evidence="2">Methyltransferase domain-containing protein</fullName>
    </submittedName>
</protein>
<dbReference type="GO" id="GO:0032259">
    <property type="term" value="P:methylation"/>
    <property type="evidence" value="ECO:0007669"/>
    <property type="project" value="UniProtKB-KW"/>
</dbReference>
<gene>
    <name evidence="2" type="ORF">C4561_02080</name>
</gene>
<dbReference type="InterPro" id="IPR029063">
    <property type="entry name" value="SAM-dependent_MTases_sf"/>
</dbReference>
<keyword evidence="2" id="KW-0489">Methyltransferase</keyword>
<reference evidence="2 3" key="1">
    <citation type="journal article" date="2017" name="ISME J.">
        <title>Energy and carbon metabolisms in a deep terrestrial subsurface fluid microbial community.</title>
        <authorList>
            <person name="Momper L."/>
            <person name="Jungbluth S.P."/>
            <person name="Lee M.D."/>
            <person name="Amend J.P."/>
        </authorList>
    </citation>
    <scope>NUCLEOTIDE SEQUENCE [LARGE SCALE GENOMIC DNA]</scope>
    <source>
        <strain evidence="2">SURF_46</strain>
    </source>
</reference>